<dbReference type="Gene3D" id="3.40.50.11350">
    <property type="match status" value="1"/>
</dbReference>
<accession>A0A6A4HLL4</accession>
<feature type="region of interest" description="Disordered" evidence="1">
    <location>
        <begin position="1"/>
        <end position="29"/>
    </location>
</feature>
<evidence type="ECO:0000256" key="2">
    <source>
        <dbReference type="SAM" id="Phobius"/>
    </source>
</evidence>
<dbReference type="Proteomes" id="UP000799118">
    <property type="component" value="Unassembled WGS sequence"/>
</dbReference>
<name>A0A6A4HLL4_9AGAR</name>
<keyword evidence="2" id="KW-0812">Transmembrane</keyword>
<sequence length="497" mass="56859">MDTESLLSKLGSNSKDPMHSLSAKEAQRQPSKRGHRILIACMSLAALSFLGMTVFLFWTPYSWRLVIHEDLTPVAQENYETLPPLYEHEEETVETIDPWDPRASLNGPPTERFRDNLRADIKYLTSWPAAGWTNDVMTYANMIYLGFITDHVPVVPAFTPSHINEGAKAPVPPILFGDVFDVPRMRNLTGKSILEWKDVKDPQSEAVDEVGCWNIWEAVQYREHFPRRSPVPDILKLDISYTTAPSWVKLYPDFEHDPHATFWSLARLAFPEARNENLITPLPSPQHGVSLPPDEQLLCYDYLYYACAQQPYEYDMDYSPAWSQVAQYMHWTPSLTNLANAYINRAIGLPEDVPTPPYIAIHVRHYDFAGWCGEIPLDECFASITIIARRVREVQERIRVEKGITVDHVIMTSDERNQTWWQEVAEQGWKIPDHSQTKELYGDWHPVLVDATIQSGGIGFVGTDRSTMSIMAKRRVQSWQNGITALVKWGYVGADDH</sequence>
<dbReference type="EMBL" id="ML769482">
    <property type="protein sequence ID" value="KAE9398471.1"/>
    <property type="molecule type" value="Genomic_DNA"/>
</dbReference>
<dbReference type="CDD" id="cd11296">
    <property type="entry name" value="O-FucT_like"/>
    <property type="match status" value="1"/>
</dbReference>
<keyword evidence="2" id="KW-1133">Transmembrane helix</keyword>
<reference evidence="3" key="1">
    <citation type="journal article" date="2019" name="Environ. Microbiol.">
        <title>Fungal ecological strategies reflected in gene transcription - a case study of two litter decomposers.</title>
        <authorList>
            <person name="Barbi F."/>
            <person name="Kohler A."/>
            <person name="Barry K."/>
            <person name="Baskaran P."/>
            <person name="Daum C."/>
            <person name="Fauchery L."/>
            <person name="Ihrmark K."/>
            <person name="Kuo A."/>
            <person name="LaButti K."/>
            <person name="Lipzen A."/>
            <person name="Morin E."/>
            <person name="Grigoriev I.V."/>
            <person name="Henrissat B."/>
            <person name="Lindahl B."/>
            <person name="Martin F."/>
        </authorList>
    </citation>
    <scope>NUCLEOTIDE SEQUENCE</scope>
    <source>
        <strain evidence="3">JB14</strain>
    </source>
</reference>
<organism evidence="3 4">
    <name type="scientific">Gymnopus androsaceus JB14</name>
    <dbReference type="NCBI Taxonomy" id="1447944"/>
    <lineage>
        <taxon>Eukaryota</taxon>
        <taxon>Fungi</taxon>
        <taxon>Dikarya</taxon>
        <taxon>Basidiomycota</taxon>
        <taxon>Agaricomycotina</taxon>
        <taxon>Agaricomycetes</taxon>
        <taxon>Agaricomycetidae</taxon>
        <taxon>Agaricales</taxon>
        <taxon>Marasmiineae</taxon>
        <taxon>Omphalotaceae</taxon>
        <taxon>Gymnopus</taxon>
    </lineage>
</organism>
<proteinExistence type="predicted"/>
<evidence type="ECO:0008006" key="5">
    <source>
        <dbReference type="Google" id="ProtNLM"/>
    </source>
</evidence>
<dbReference type="AlphaFoldDB" id="A0A6A4HLL4"/>
<feature type="transmembrane region" description="Helical" evidence="2">
    <location>
        <begin position="37"/>
        <end position="58"/>
    </location>
</feature>
<dbReference type="OrthoDB" id="423313at2759"/>
<evidence type="ECO:0000256" key="1">
    <source>
        <dbReference type="SAM" id="MobiDB-lite"/>
    </source>
</evidence>
<gene>
    <name evidence="3" type="ORF">BT96DRAFT_1020127</name>
</gene>
<protein>
    <recommendedName>
        <fullName evidence="5">GDP-fucose protein O-fucosyltransferase</fullName>
    </recommendedName>
</protein>
<keyword evidence="4" id="KW-1185">Reference proteome</keyword>
<evidence type="ECO:0000313" key="4">
    <source>
        <dbReference type="Proteomes" id="UP000799118"/>
    </source>
</evidence>
<evidence type="ECO:0000313" key="3">
    <source>
        <dbReference type="EMBL" id="KAE9398471.1"/>
    </source>
</evidence>
<keyword evidence="2" id="KW-0472">Membrane</keyword>